<dbReference type="Proteomes" id="UP000305948">
    <property type="component" value="Unassembled WGS sequence"/>
</dbReference>
<dbReference type="Pfam" id="PF00134">
    <property type="entry name" value="Cyclin_N"/>
    <property type="match status" value="1"/>
</dbReference>
<protein>
    <recommendedName>
        <fullName evidence="2">Cyclin N-terminal domain-containing protein</fullName>
    </recommendedName>
</protein>
<evidence type="ECO:0000256" key="1">
    <source>
        <dbReference type="SAM" id="MobiDB-lite"/>
    </source>
</evidence>
<dbReference type="InterPro" id="IPR036915">
    <property type="entry name" value="Cyclin-like_sf"/>
</dbReference>
<reference evidence="3 4" key="1">
    <citation type="journal article" date="2019" name="Nat. Ecol. Evol.">
        <title>Megaphylogeny resolves global patterns of mushroom evolution.</title>
        <authorList>
            <person name="Varga T."/>
            <person name="Krizsan K."/>
            <person name="Foldi C."/>
            <person name="Dima B."/>
            <person name="Sanchez-Garcia M."/>
            <person name="Sanchez-Ramirez S."/>
            <person name="Szollosi G.J."/>
            <person name="Szarkandi J.G."/>
            <person name="Papp V."/>
            <person name="Albert L."/>
            <person name="Andreopoulos W."/>
            <person name="Angelini C."/>
            <person name="Antonin V."/>
            <person name="Barry K.W."/>
            <person name="Bougher N.L."/>
            <person name="Buchanan P."/>
            <person name="Buyck B."/>
            <person name="Bense V."/>
            <person name="Catcheside P."/>
            <person name="Chovatia M."/>
            <person name="Cooper J."/>
            <person name="Damon W."/>
            <person name="Desjardin D."/>
            <person name="Finy P."/>
            <person name="Geml J."/>
            <person name="Haridas S."/>
            <person name="Hughes K."/>
            <person name="Justo A."/>
            <person name="Karasinski D."/>
            <person name="Kautmanova I."/>
            <person name="Kiss B."/>
            <person name="Kocsube S."/>
            <person name="Kotiranta H."/>
            <person name="LaButti K.M."/>
            <person name="Lechner B.E."/>
            <person name="Liimatainen K."/>
            <person name="Lipzen A."/>
            <person name="Lukacs Z."/>
            <person name="Mihaltcheva S."/>
            <person name="Morgado L.N."/>
            <person name="Niskanen T."/>
            <person name="Noordeloos M.E."/>
            <person name="Ohm R.A."/>
            <person name="Ortiz-Santana B."/>
            <person name="Ovrebo C."/>
            <person name="Racz N."/>
            <person name="Riley R."/>
            <person name="Savchenko A."/>
            <person name="Shiryaev A."/>
            <person name="Soop K."/>
            <person name="Spirin V."/>
            <person name="Szebenyi C."/>
            <person name="Tomsovsky M."/>
            <person name="Tulloss R.E."/>
            <person name="Uehling J."/>
            <person name="Grigoriev I.V."/>
            <person name="Vagvolgyi C."/>
            <person name="Papp T."/>
            <person name="Martin F.M."/>
            <person name="Miettinen O."/>
            <person name="Hibbett D.S."/>
            <person name="Nagy L.G."/>
        </authorList>
    </citation>
    <scope>NUCLEOTIDE SEQUENCE [LARGE SCALE GENOMIC DNA]</scope>
    <source>
        <strain evidence="3 4">OMC1185</strain>
    </source>
</reference>
<dbReference type="STRING" id="5364.A0A5C3MZD7"/>
<name>A0A5C3MZD7_9AGAM</name>
<feature type="domain" description="Cyclin N-terminal" evidence="2">
    <location>
        <begin position="60"/>
        <end position="207"/>
    </location>
</feature>
<feature type="compositionally biased region" description="Basic and acidic residues" evidence="1">
    <location>
        <begin position="1"/>
        <end position="10"/>
    </location>
</feature>
<dbReference type="Gene3D" id="1.10.472.10">
    <property type="entry name" value="Cyclin-like"/>
    <property type="match status" value="1"/>
</dbReference>
<keyword evidence="4" id="KW-1185">Reference proteome</keyword>
<evidence type="ECO:0000313" key="4">
    <source>
        <dbReference type="Proteomes" id="UP000305948"/>
    </source>
</evidence>
<sequence length="416" mass="48226">MPSKRSHPDPESNAESQRNVRQRDMKKEEPPVCSCYSASCHSWVSMNDDEREEYEAENREYLLDLEASSAPEYSTMMSLTRAGKIDWKRRNEMVDVILLLASRKRMGHVPLHLAINYLDCILAKVEVKGHFFLLTALACLSLAAKVHRDDWPLPQTKEQLKDPRFHPIFTTLVDFNNLNMKRYGSIPCDERLLMVMEIKVMGKLEWKTKHTTSAETQAVILDPRPQMRLVRKQYADFFGVCALFSLKLLTRYNARDRANGAVLLASEVMRIPLELCDGSKDGARRYADALLVELSKGLHQRSEVLNVTHEDAFIMLIDHGILNLYIKSQIPKTPLKEVTPKRKIQPEPKRVQSFGLLDDFIRREVAEYWARPVTMPMPKPTPEVIDYRPRWDLPKPRPWPGMGRVDLTHREWIPLR</sequence>
<gene>
    <name evidence="3" type="ORF">OE88DRAFT_1751740</name>
</gene>
<organism evidence="3 4">
    <name type="scientific">Heliocybe sulcata</name>
    <dbReference type="NCBI Taxonomy" id="5364"/>
    <lineage>
        <taxon>Eukaryota</taxon>
        <taxon>Fungi</taxon>
        <taxon>Dikarya</taxon>
        <taxon>Basidiomycota</taxon>
        <taxon>Agaricomycotina</taxon>
        <taxon>Agaricomycetes</taxon>
        <taxon>Gloeophyllales</taxon>
        <taxon>Gloeophyllaceae</taxon>
        <taxon>Heliocybe</taxon>
    </lineage>
</organism>
<dbReference type="CDD" id="cd20543">
    <property type="entry name" value="CYCLIN_AtCycD-like_rpt1"/>
    <property type="match status" value="1"/>
</dbReference>
<dbReference type="AlphaFoldDB" id="A0A5C3MZD7"/>
<accession>A0A5C3MZD7</accession>
<proteinExistence type="predicted"/>
<evidence type="ECO:0000313" key="3">
    <source>
        <dbReference type="EMBL" id="TFK50694.1"/>
    </source>
</evidence>
<dbReference type="SUPFAM" id="SSF47954">
    <property type="entry name" value="Cyclin-like"/>
    <property type="match status" value="1"/>
</dbReference>
<dbReference type="InterPro" id="IPR006671">
    <property type="entry name" value="Cyclin_N"/>
</dbReference>
<dbReference type="EMBL" id="ML213513">
    <property type="protein sequence ID" value="TFK50694.1"/>
    <property type="molecule type" value="Genomic_DNA"/>
</dbReference>
<feature type="region of interest" description="Disordered" evidence="1">
    <location>
        <begin position="1"/>
        <end position="32"/>
    </location>
</feature>
<feature type="compositionally biased region" description="Basic and acidic residues" evidence="1">
    <location>
        <begin position="21"/>
        <end position="30"/>
    </location>
</feature>
<evidence type="ECO:0000259" key="2">
    <source>
        <dbReference type="Pfam" id="PF00134"/>
    </source>
</evidence>